<gene>
    <name evidence="1" type="ORF">METZ01_LOCUS343280</name>
</gene>
<dbReference type="EMBL" id="UINC01117768">
    <property type="protein sequence ID" value="SVC90426.1"/>
    <property type="molecule type" value="Genomic_DNA"/>
</dbReference>
<dbReference type="SUPFAM" id="SSF143011">
    <property type="entry name" value="RelE-like"/>
    <property type="match status" value="1"/>
</dbReference>
<evidence type="ECO:0000313" key="1">
    <source>
        <dbReference type="EMBL" id="SVC90426.1"/>
    </source>
</evidence>
<dbReference type="Gene3D" id="3.30.2310.20">
    <property type="entry name" value="RelE-like"/>
    <property type="match status" value="1"/>
</dbReference>
<dbReference type="InterPro" id="IPR035093">
    <property type="entry name" value="RelE/ParE_toxin_dom_sf"/>
</dbReference>
<organism evidence="1">
    <name type="scientific">marine metagenome</name>
    <dbReference type="NCBI Taxonomy" id="408172"/>
    <lineage>
        <taxon>unclassified sequences</taxon>
        <taxon>metagenomes</taxon>
        <taxon>ecological metagenomes</taxon>
    </lineage>
</organism>
<name>A0A382QYB3_9ZZZZ</name>
<reference evidence="1" key="1">
    <citation type="submission" date="2018-05" db="EMBL/GenBank/DDBJ databases">
        <authorList>
            <person name="Lanie J.A."/>
            <person name="Ng W.-L."/>
            <person name="Kazmierczak K.M."/>
            <person name="Andrzejewski T.M."/>
            <person name="Davidsen T.M."/>
            <person name="Wayne K.J."/>
            <person name="Tettelin H."/>
            <person name="Glass J.I."/>
            <person name="Rusch D."/>
            <person name="Podicherti R."/>
            <person name="Tsui H.-C.T."/>
            <person name="Winkler M.E."/>
        </authorList>
    </citation>
    <scope>NUCLEOTIDE SEQUENCE</scope>
</reference>
<protein>
    <submittedName>
        <fullName evidence="1">Uncharacterized protein</fullName>
    </submittedName>
</protein>
<proteinExistence type="predicted"/>
<dbReference type="AlphaFoldDB" id="A0A382QYB3"/>
<sequence length="70" mass="8064">MIRIDEYQVEIILAKIKDLLPDGAESYSALTGQFSKLRKFRVGNYRVSHTIKKDIVLITLIQHSKDVYPS</sequence>
<accession>A0A382QYB3</accession>